<feature type="compositionally biased region" description="Polar residues" evidence="1">
    <location>
        <begin position="1"/>
        <end position="18"/>
    </location>
</feature>
<dbReference type="Proteomes" id="UP000001056">
    <property type="component" value="Unassembled WGS sequence"/>
</dbReference>
<evidence type="ECO:0000256" key="1">
    <source>
        <dbReference type="SAM" id="MobiDB-lite"/>
    </source>
</evidence>
<dbReference type="VEuPathDB" id="FungiDB:CHGG_06414"/>
<dbReference type="HOGENOM" id="CLU_1434287_0_0_1"/>
<organism evidence="2 3">
    <name type="scientific">Chaetomium globosum (strain ATCC 6205 / CBS 148.51 / DSM 1962 / NBRC 6347 / NRRL 1970)</name>
    <name type="common">Soil fungus</name>
    <dbReference type="NCBI Taxonomy" id="306901"/>
    <lineage>
        <taxon>Eukaryota</taxon>
        <taxon>Fungi</taxon>
        <taxon>Dikarya</taxon>
        <taxon>Ascomycota</taxon>
        <taxon>Pezizomycotina</taxon>
        <taxon>Sordariomycetes</taxon>
        <taxon>Sordariomycetidae</taxon>
        <taxon>Sordariales</taxon>
        <taxon>Chaetomiaceae</taxon>
        <taxon>Chaetomium</taxon>
    </lineage>
</organism>
<dbReference type="AlphaFoldDB" id="Q2H4K1"/>
<reference evidence="3" key="1">
    <citation type="journal article" date="2015" name="Genome Announc.">
        <title>Draft genome sequence of the cellulolytic fungus Chaetomium globosum.</title>
        <authorList>
            <person name="Cuomo C.A."/>
            <person name="Untereiner W.A."/>
            <person name="Ma L.-J."/>
            <person name="Grabherr M."/>
            <person name="Birren B.W."/>
        </authorList>
    </citation>
    <scope>NUCLEOTIDE SEQUENCE [LARGE SCALE GENOMIC DNA]</scope>
    <source>
        <strain evidence="3">ATCC 6205 / CBS 148.51 / DSM 1962 / NBRC 6347 / NRRL 1970</strain>
    </source>
</reference>
<evidence type="ECO:0000313" key="3">
    <source>
        <dbReference type="Proteomes" id="UP000001056"/>
    </source>
</evidence>
<dbReference type="GeneID" id="4390850"/>
<feature type="region of interest" description="Disordered" evidence="1">
    <location>
        <begin position="1"/>
        <end position="42"/>
    </location>
</feature>
<gene>
    <name evidence="2" type="ORF">CHGG_06414</name>
</gene>
<sequence>MYNDQGNYKGWTNQTTTDLDPLKSIGYLPPPSRSGSPHGTRRVELVPPNVNCEAEGIPVEELSSLVYLSGLSSGESPWFLGFFHSIVRGPRSDPEFASRRRNIGNLNEYGLALKSTLQPNLMCENSLNVGVWSACYSRASLVFGGKWTIGLSGGLALTMRDVATFLRARLKAASLTRDLKQMVRRFRTS</sequence>
<proteinExistence type="predicted"/>
<name>Q2H4K1_CHAGB</name>
<dbReference type="RefSeq" id="XP_001222509.1">
    <property type="nucleotide sequence ID" value="XM_001222508.1"/>
</dbReference>
<accession>Q2H4K1</accession>
<keyword evidence="3" id="KW-1185">Reference proteome</keyword>
<protein>
    <submittedName>
        <fullName evidence="2">Uncharacterized protein</fullName>
    </submittedName>
</protein>
<evidence type="ECO:0000313" key="2">
    <source>
        <dbReference type="EMBL" id="EAQ89795.1"/>
    </source>
</evidence>
<dbReference type="InParanoid" id="Q2H4K1"/>
<dbReference type="EMBL" id="CH408031">
    <property type="protein sequence ID" value="EAQ89795.1"/>
    <property type="molecule type" value="Genomic_DNA"/>
</dbReference>